<dbReference type="InterPro" id="IPR022398">
    <property type="entry name" value="Peptidase_S8_His-AS"/>
</dbReference>
<dbReference type="InterPro" id="IPR034187">
    <property type="entry name" value="Peptidases_S8_5"/>
</dbReference>
<evidence type="ECO:0000256" key="7">
    <source>
        <dbReference type="ARBA" id="ARBA00022825"/>
    </source>
</evidence>
<dbReference type="GO" id="GO:0016020">
    <property type="term" value="C:membrane"/>
    <property type="evidence" value="ECO:0007669"/>
    <property type="project" value="InterPro"/>
</dbReference>
<keyword evidence="16" id="KW-1185">Reference proteome</keyword>
<dbReference type="SUPFAM" id="SSF52743">
    <property type="entry name" value="Subtilisin-like"/>
    <property type="match status" value="1"/>
</dbReference>
<dbReference type="EMBL" id="CDHN01000004">
    <property type="protein sequence ID" value="CEJ91755.1"/>
    <property type="molecule type" value="Genomic_DNA"/>
</dbReference>
<dbReference type="Pfam" id="PF00082">
    <property type="entry name" value="Peptidase_S8"/>
    <property type="match status" value="1"/>
</dbReference>
<evidence type="ECO:0000259" key="14">
    <source>
        <dbReference type="Pfam" id="PF06280"/>
    </source>
</evidence>
<dbReference type="Pfam" id="PF06280">
    <property type="entry name" value="fn3_5"/>
    <property type="match status" value="1"/>
</dbReference>
<evidence type="ECO:0000313" key="16">
    <source>
        <dbReference type="Proteomes" id="UP000039046"/>
    </source>
</evidence>
<evidence type="ECO:0000256" key="1">
    <source>
        <dbReference type="ARBA" id="ARBA00011073"/>
    </source>
</evidence>
<dbReference type="PANTHER" id="PTHR43806">
    <property type="entry name" value="PEPTIDASE S8"/>
    <property type="match status" value="1"/>
</dbReference>
<dbReference type="Pfam" id="PF02225">
    <property type="entry name" value="PA"/>
    <property type="match status" value="1"/>
</dbReference>
<evidence type="ECO:0000256" key="8">
    <source>
        <dbReference type="PIRSR" id="PIRSR615500-1"/>
    </source>
</evidence>
<dbReference type="SUPFAM" id="SSF52025">
    <property type="entry name" value="PA domain"/>
    <property type="match status" value="1"/>
</dbReference>
<dbReference type="PANTHER" id="PTHR43806:SF66">
    <property type="entry name" value="SERIN ENDOPEPTIDASE"/>
    <property type="match status" value="1"/>
</dbReference>
<evidence type="ECO:0000256" key="2">
    <source>
        <dbReference type="ARBA" id="ARBA00022512"/>
    </source>
</evidence>
<keyword evidence="6 9" id="KW-0378">Hydrolase</keyword>
<sequence>MVRCGSLFSLLAAASVATVASATSQVVPGAFLLELEDGHDATALKQAIKDDGDVRVELDYKLFKGASVQFNDLKSAPEAADKIASLPSVKSVWPVRVYGLPVIEGQQAGKSSPVNLGGLSARDDKDTYSTHVQTQIDKMHNMGIKGTKDTKVAILDTGIDYKHPALGGCFGPGCLVGFGTDLVGDDYTGFNTPQPDADPMDCGGHGSHVAGIIAAQPNEYGVLGAAPNVTMGIYRVFGCSGLVSNDVLLSAMNKAFEDGATIISASIVVANGWSEDPLAVVASRISEAGVPVLYSQGNDGDHGLFYNSNSADGKSVIAVAAFDNSLYPGFEFESKYAIDGGDKQPFRFVFGLENAWDLTLPLWATSLDSTIANDACNPLPDNTPDLSNNIVLVRRGGCLFVDKFTNLAKKGARYVLFYQNAEAPIFAPTFAPEPTQLKAAGMIPAAAGVTLVSALKSGKKVTMYMEGPATAKSYTYSTPNNITAGALSSFTSWGPNWEMDMKPQYGAIGGNVLSTIPRSQGSYGVKSGTSMSCPQAAGMLALLRQVRGPMDIESINNLFAATSKPQLFNDNTKFYDKLASVAQQGAGLMQIYDAAFTKTLLQPSGLVFNDTKHYTPSLNFTISNTGDSSVSYKIGNVPAMTFYTLGADGVSPMMFPNDAVNSYASVKFSQDSLTLEAGHRAVLSVSATPPVGIDLKRLALWSGFVTVNGTDGSALSIPYQGLSGSLQEHAVILSGQSWISNSTDAKFNPVAENTTFILPPPGTADANAVLPQITFNLNLGSPYLRVDLTPMTTCPPKNLTTQYKDIKTIGQPFGTPYSYLPRGISSVVWDGKLKDNGAYAPAGKYKAAIRALRIFGNPDNDADWDVVSTPRFVIKYKK</sequence>
<evidence type="ECO:0000259" key="12">
    <source>
        <dbReference type="Pfam" id="PF00082"/>
    </source>
</evidence>
<organism evidence="15 16">
    <name type="scientific">[Torrubiella] hemipterigena</name>
    <dbReference type="NCBI Taxonomy" id="1531966"/>
    <lineage>
        <taxon>Eukaryota</taxon>
        <taxon>Fungi</taxon>
        <taxon>Dikarya</taxon>
        <taxon>Ascomycota</taxon>
        <taxon>Pezizomycotina</taxon>
        <taxon>Sordariomycetes</taxon>
        <taxon>Hypocreomycetidae</taxon>
        <taxon>Hypocreales</taxon>
        <taxon>Clavicipitaceae</taxon>
        <taxon>Clavicipitaceae incertae sedis</taxon>
        <taxon>'Torrubiella' clade</taxon>
    </lineage>
</organism>
<evidence type="ECO:0000259" key="13">
    <source>
        <dbReference type="Pfam" id="PF02225"/>
    </source>
</evidence>
<evidence type="ECO:0000256" key="3">
    <source>
        <dbReference type="ARBA" id="ARBA00022525"/>
    </source>
</evidence>
<evidence type="ECO:0000256" key="10">
    <source>
        <dbReference type="RuleBase" id="RU003355"/>
    </source>
</evidence>
<dbReference type="InterPro" id="IPR010435">
    <property type="entry name" value="C5a/SBT2-like_Fn3"/>
</dbReference>
<accession>A0A0A1TLE0</accession>
<comment type="similarity">
    <text evidence="1 9 10">Belongs to the peptidase S8 family.</text>
</comment>
<dbReference type="PROSITE" id="PS51892">
    <property type="entry name" value="SUBTILASE"/>
    <property type="match status" value="1"/>
</dbReference>
<feature type="active site" description="Charge relay system" evidence="8 9">
    <location>
        <position position="156"/>
    </location>
</feature>
<dbReference type="PROSITE" id="PS00136">
    <property type="entry name" value="SUBTILASE_ASP"/>
    <property type="match status" value="1"/>
</dbReference>
<keyword evidence="2" id="KW-0134">Cell wall</keyword>
<dbReference type="CDD" id="cd02124">
    <property type="entry name" value="PA_PoS1_like"/>
    <property type="match status" value="1"/>
</dbReference>
<dbReference type="GO" id="GO:0006508">
    <property type="term" value="P:proteolysis"/>
    <property type="evidence" value="ECO:0007669"/>
    <property type="project" value="UniProtKB-KW"/>
</dbReference>
<evidence type="ECO:0000256" key="4">
    <source>
        <dbReference type="ARBA" id="ARBA00022670"/>
    </source>
</evidence>
<feature type="chain" id="PRO_5001990138" description="Peptidase S8/S53 domain-containing protein" evidence="11">
    <location>
        <begin position="23"/>
        <end position="878"/>
    </location>
</feature>
<reference evidence="15 16" key="1">
    <citation type="journal article" date="2015" name="Genome Announc.">
        <title>Draft Genome Sequence and Gene Annotation of the Entomopathogenic Fungus Verticillium hemipterigenum.</title>
        <authorList>
            <person name="Horn F."/>
            <person name="Habel A."/>
            <person name="Scharf D.H."/>
            <person name="Dworschak J."/>
            <person name="Brakhage A.A."/>
            <person name="Guthke R."/>
            <person name="Hertweck C."/>
            <person name="Linde J."/>
        </authorList>
    </citation>
    <scope>NUCLEOTIDE SEQUENCE [LARGE SCALE GENOMIC DNA]</scope>
</reference>
<proteinExistence type="inferred from homology"/>
<keyword evidence="7 9" id="KW-0720">Serine protease</keyword>
<dbReference type="PROSITE" id="PS00137">
    <property type="entry name" value="SUBTILASE_HIS"/>
    <property type="match status" value="1"/>
</dbReference>
<dbReference type="OrthoDB" id="10256524at2759"/>
<gene>
    <name evidence="15" type="ORF">VHEMI07447</name>
</gene>
<protein>
    <recommendedName>
        <fullName evidence="17">Peptidase S8/S53 domain-containing protein</fullName>
    </recommendedName>
</protein>
<dbReference type="Proteomes" id="UP000039046">
    <property type="component" value="Unassembled WGS sequence"/>
</dbReference>
<keyword evidence="3" id="KW-0964">Secreted</keyword>
<dbReference type="InterPro" id="IPR023827">
    <property type="entry name" value="Peptidase_S8_Asp-AS"/>
</dbReference>
<feature type="domain" description="C5a peptidase/Subtilisin-like protease SBT2-like Fn3-like" evidence="14">
    <location>
        <begin position="608"/>
        <end position="719"/>
    </location>
</feature>
<dbReference type="InterPro" id="IPR003137">
    <property type="entry name" value="PA_domain"/>
</dbReference>
<evidence type="ECO:0000256" key="5">
    <source>
        <dbReference type="ARBA" id="ARBA00022729"/>
    </source>
</evidence>
<keyword evidence="5 11" id="KW-0732">Signal</keyword>
<dbReference type="HOGENOM" id="CLU_003559_3_1_1"/>
<feature type="active site" description="Charge relay system" evidence="8 9">
    <location>
        <position position="530"/>
    </location>
</feature>
<dbReference type="InterPro" id="IPR000209">
    <property type="entry name" value="Peptidase_S8/S53_dom"/>
</dbReference>
<evidence type="ECO:0000256" key="6">
    <source>
        <dbReference type="ARBA" id="ARBA00022801"/>
    </source>
</evidence>
<dbReference type="InterPro" id="IPR023828">
    <property type="entry name" value="Peptidase_S8_Ser-AS"/>
</dbReference>
<dbReference type="InterPro" id="IPR036852">
    <property type="entry name" value="Peptidase_S8/S53_dom_sf"/>
</dbReference>
<feature type="domain" description="PA" evidence="13">
    <location>
        <begin position="372"/>
        <end position="433"/>
    </location>
</feature>
<dbReference type="PROSITE" id="PS00138">
    <property type="entry name" value="SUBTILASE_SER"/>
    <property type="match status" value="1"/>
</dbReference>
<name>A0A0A1TLE0_9HYPO</name>
<keyword evidence="4 9" id="KW-0645">Protease</keyword>
<dbReference type="Gene3D" id="3.50.30.30">
    <property type="match status" value="1"/>
</dbReference>
<evidence type="ECO:0008006" key="17">
    <source>
        <dbReference type="Google" id="ProtNLM"/>
    </source>
</evidence>
<dbReference type="CDD" id="cd07489">
    <property type="entry name" value="Peptidases_S8_5"/>
    <property type="match status" value="1"/>
</dbReference>
<dbReference type="GO" id="GO:0004252">
    <property type="term" value="F:serine-type endopeptidase activity"/>
    <property type="evidence" value="ECO:0007669"/>
    <property type="project" value="UniProtKB-UniRule"/>
</dbReference>
<dbReference type="InterPro" id="IPR050131">
    <property type="entry name" value="Peptidase_S8_subtilisin-like"/>
</dbReference>
<feature type="signal peptide" evidence="11">
    <location>
        <begin position="1"/>
        <end position="22"/>
    </location>
</feature>
<dbReference type="AlphaFoldDB" id="A0A0A1TLE0"/>
<feature type="domain" description="Peptidase S8/S53" evidence="12">
    <location>
        <begin position="148"/>
        <end position="563"/>
    </location>
</feature>
<dbReference type="Gene3D" id="3.40.50.200">
    <property type="entry name" value="Peptidase S8/S53 domain"/>
    <property type="match status" value="1"/>
</dbReference>
<evidence type="ECO:0000313" key="15">
    <source>
        <dbReference type="EMBL" id="CEJ91755.1"/>
    </source>
</evidence>
<dbReference type="InterPro" id="IPR015500">
    <property type="entry name" value="Peptidase_S8_subtilisin-rel"/>
</dbReference>
<dbReference type="InterPro" id="IPR046450">
    <property type="entry name" value="PA_dom_sf"/>
</dbReference>
<evidence type="ECO:0000256" key="9">
    <source>
        <dbReference type="PROSITE-ProRule" id="PRU01240"/>
    </source>
</evidence>
<evidence type="ECO:0000256" key="11">
    <source>
        <dbReference type="SAM" id="SignalP"/>
    </source>
</evidence>
<feature type="active site" description="Charge relay system" evidence="8 9">
    <location>
        <position position="205"/>
    </location>
</feature>
<dbReference type="STRING" id="1531966.A0A0A1TLE0"/>
<dbReference type="PRINTS" id="PR00723">
    <property type="entry name" value="SUBTILISIN"/>
</dbReference>